<gene>
    <name evidence="1" type="ORF">LCGC14_2527930</name>
</gene>
<dbReference type="EMBL" id="LAZR01040946">
    <property type="protein sequence ID" value="KKL13222.1"/>
    <property type="molecule type" value="Genomic_DNA"/>
</dbReference>
<organism evidence="1">
    <name type="scientific">marine sediment metagenome</name>
    <dbReference type="NCBI Taxonomy" id="412755"/>
    <lineage>
        <taxon>unclassified sequences</taxon>
        <taxon>metagenomes</taxon>
        <taxon>ecological metagenomes</taxon>
    </lineage>
</organism>
<reference evidence="1" key="1">
    <citation type="journal article" date="2015" name="Nature">
        <title>Complex archaea that bridge the gap between prokaryotes and eukaryotes.</title>
        <authorList>
            <person name="Spang A."/>
            <person name="Saw J.H."/>
            <person name="Jorgensen S.L."/>
            <person name="Zaremba-Niedzwiedzka K."/>
            <person name="Martijn J."/>
            <person name="Lind A.E."/>
            <person name="van Eijk R."/>
            <person name="Schleper C."/>
            <person name="Guy L."/>
            <person name="Ettema T.J."/>
        </authorList>
    </citation>
    <scope>NUCLEOTIDE SEQUENCE</scope>
</reference>
<sequence length="143" mass="16371">MAATVVWCQSCKTVVWAYDSMQPNQDIRGLMNMISMPCPKCGEVRNFDGWDSGNQTLEDVGKTIPGAQIYDWWSALKAVARDNIPDVKWEISPDCSWFKRPDSEMLSDEFPSDLTPDISELIKERYNNNLNIKAVEELMEKET</sequence>
<name>A0A0F9BHD6_9ZZZZ</name>
<dbReference type="AlphaFoldDB" id="A0A0F9BHD6"/>
<comment type="caution">
    <text evidence="1">The sequence shown here is derived from an EMBL/GenBank/DDBJ whole genome shotgun (WGS) entry which is preliminary data.</text>
</comment>
<proteinExistence type="predicted"/>
<evidence type="ECO:0000313" key="1">
    <source>
        <dbReference type="EMBL" id="KKL13222.1"/>
    </source>
</evidence>
<protein>
    <submittedName>
        <fullName evidence="1">Uncharacterized protein</fullName>
    </submittedName>
</protein>
<accession>A0A0F9BHD6</accession>